<organism evidence="3 4">
    <name type="scientific">Brachionus plicatilis</name>
    <name type="common">Marine rotifer</name>
    <name type="synonym">Brachionus muelleri</name>
    <dbReference type="NCBI Taxonomy" id="10195"/>
    <lineage>
        <taxon>Eukaryota</taxon>
        <taxon>Metazoa</taxon>
        <taxon>Spiralia</taxon>
        <taxon>Gnathifera</taxon>
        <taxon>Rotifera</taxon>
        <taxon>Eurotatoria</taxon>
        <taxon>Monogononta</taxon>
        <taxon>Pseudotrocha</taxon>
        <taxon>Ploima</taxon>
        <taxon>Brachionidae</taxon>
        <taxon>Brachionus</taxon>
    </lineage>
</organism>
<evidence type="ECO:0000259" key="2">
    <source>
        <dbReference type="Pfam" id="PF25491"/>
    </source>
</evidence>
<feature type="non-terminal residue" evidence="3">
    <location>
        <position position="1"/>
    </location>
</feature>
<sequence length="169" mass="19179">IKSSLESLNVNKRKKKLVIQNPTDEDSDGNLDDEEVDLDENNNELKINENCDSDINENGHAASDLDLSQFDENNNLSEDNHEEENFCNQDLIVCGMCQADFRLSNIIDFIEHKINKCLNHNQKSQDDLLKNLNSNLSQINNKLSTGKIKYNYKANSDGCELNESDDANL</sequence>
<evidence type="ECO:0000313" key="3">
    <source>
        <dbReference type="EMBL" id="RMZ93968.1"/>
    </source>
</evidence>
<evidence type="ECO:0000256" key="1">
    <source>
        <dbReference type="SAM" id="MobiDB-lite"/>
    </source>
</evidence>
<protein>
    <recommendedName>
        <fullName evidence="2">BCL-11A-like CCHC zinc finger domain-containing protein</fullName>
    </recommendedName>
</protein>
<dbReference type="InterPro" id="IPR057448">
    <property type="entry name" value="BCL-11A_Znf_CCHC"/>
</dbReference>
<keyword evidence="4" id="KW-1185">Reference proteome</keyword>
<gene>
    <name evidence="3" type="ORF">BpHYR1_048242</name>
</gene>
<feature type="non-terminal residue" evidence="3">
    <location>
        <position position="169"/>
    </location>
</feature>
<name>A0A3M7P4G7_BRAPC</name>
<feature type="region of interest" description="Disordered" evidence="1">
    <location>
        <begin position="15"/>
        <end position="36"/>
    </location>
</feature>
<dbReference type="Pfam" id="PF25491">
    <property type="entry name" value="CCHC_BCL-11A"/>
    <property type="match status" value="1"/>
</dbReference>
<feature type="compositionally biased region" description="Acidic residues" evidence="1">
    <location>
        <begin position="23"/>
        <end position="36"/>
    </location>
</feature>
<evidence type="ECO:0000313" key="4">
    <source>
        <dbReference type="Proteomes" id="UP000276133"/>
    </source>
</evidence>
<comment type="caution">
    <text evidence="3">The sequence shown here is derived from an EMBL/GenBank/DDBJ whole genome shotgun (WGS) entry which is preliminary data.</text>
</comment>
<dbReference type="AlphaFoldDB" id="A0A3M7P4G7"/>
<accession>A0A3M7P4G7</accession>
<feature type="domain" description="BCL-11A-like CCHC zinc finger" evidence="2">
    <location>
        <begin position="91"/>
        <end position="117"/>
    </location>
</feature>
<proteinExistence type="predicted"/>
<dbReference type="EMBL" id="REGN01013407">
    <property type="protein sequence ID" value="RMZ93968.1"/>
    <property type="molecule type" value="Genomic_DNA"/>
</dbReference>
<reference evidence="3 4" key="1">
    <citation type="journal article" date="2018" name="Sci. Rep.">
        <title>Genomic signatures of local adaptation to the degree of environmental predictability in rotifers.</title>
        <authorList>
            <person name="Franch-Gras L."/>
            <person name="Hahn C."/>
            <person name="Garcia-Roger E.M."/>
            <person name="Carmona M.J."/>
            <person name="Serra M."/>
            <person name="Gomez A."/>
        </authorList>
    </citation>
    <scope>NUCLEOTIDE SEQUENCE [LARGE SCALE GENOMIC DNA]</scope>
    <source>
        <strain evidence="3">HYR1</strain>
    </source>
</reference>
<dbReference type="Proteomes" id="UP000276133">
    <property type="component" value="Unassembled WGS sequence"/>
</dbReference>
<dbReference type="OrthoDB" id="10046198at2759"/>